<dbReference type="GO" id="GO:0051213">
    <property type="term" value="F:dioxygenase activity"/>
    <property type="evidence" value="ECO:0007669"/>
    <property type="project" value="UniProtKB-KW"/>
</dbReference>
<dbReference type="InterPro" id="IPR029068">
    <property type="entry name" value="Glyas_Bleomycin-R_OHBP_Dase"/>
</dbReference>
<proteinExistence type="predicted"/>
<keyword evidence="2" id="KW-0560">Oxidoreductase</keyword>
<keyword evidence="3" id="KW-1185">Reference proteome</keyword>
<comment type="caution">
    <text evidence="2">The sequence shown here is derived from an EMBL/GenBank/DDBJ whole genome shotgun (WGS) entry which is preliminary data.</text>
</comment>
<dbReference type="Proteomes" id="UP000254869">
    <property type="component" value="Unassembled WGS sequence"/>
</dbReference>
<protein>
    <submittedName>
        <fullName evidence="2">Glyoxalase/bleomycin resistance protein/dioxygenase superfamily protein</fullName>
    </submittedName>
</protein>
<feature type="domain" description="VOC" evidence="1">
    <location>
        <begin position="77"/>
        <end position="192"/>
    </location>
</feature>
<keyword evidence="2" id="KW-0223">Dioxygenase</keyword>
<dbReference type="RefSeq" id="WP_067999175.1">
    <property type="nucleotide sequence ID" value="NZ_QQBC01000009.1"/>
</dbReference>
<dbReference type="Gene3D" id="3.10.180.10">
    <property type="entry name" value="2,3-Dihydroxybiphenyl 1,2-Dioxygenase, domain 1"/>
    <property type="match status" value="1"/>
</dbReference>
<sequence length="196" mass="20125">MTALLDRIGLPGDEKSWAALGFDLEGGRMRIGGISCVVGVQPSWGFAGAHADPSVLGIAELVSGDVTGGAHPNGVSFVDHIVYWVPDLDAAVAGLDDVLATEPRRRFHPRGPAGPEMAFYRVGEAFIEVVAAGGQPPMLAGIAFGAPDLDATVAAVRAAGGPISDPKPAVQGGRIASVWTGHVGWGVAIMEPKQRS</sequence>
<reference evidence="2 3" key="1">
    <citation type="submission" date="2018-07" db="EMBL/GenBank/DDBJ databases">
        <title>Genomic Encyclopedia of Type Strains, Phase IV (KMG-IV): sequencing the most valuable type-strain genomes for metagenomic binning, comparative biology and taxonomic classification.</title>
        <authorList>
            <person name="Goeker M."/>
        </authorList>
    </citation>
    <scope>NUCLEOTIDE SEQUENCE [LARGE SCALE GENOMIC DNA]</scope>
    <source>
        <strain evidence="2 3">DSM 44290</strain>
    </source>
</reference>
<dbReference type="SUPFAM" id="SSF54593">
    <property type="entry name" value="Glyoxalase/Bleomycin resistance protein/Dihydroxybiphenyl dioxygenase"/>
    <property type="match status" value="1"/>
</dbReference>
<organism evidence="2 3">
    <name type="scientific">Nocardia pseudobrasiliensis</name>
    <dbReference type="NCBI Taxonomy" id="45979"/>
    <lineage>
        <taxon>Bacteria</taxon>
        <taxon>Bacillati</taxon>
        <taxon>Actinomycetota</taxon>
        <taxon>Actinomycetes</taxon>
        <taxon>Mycobacteriales</taxon>
        <taxon>Nocardiaceae</taxon>
        <taxon>Nocardia</taxon>
    </lineage>
</organism>
<dbReference type="InterPro" id="IPR037523">
    <property type="entry name" value="VOC_core"/>
</dbReference>
<name>A0A370HZF5_9NOCA</name>
<gene>
    <name evidence="2" type="ORF">DFR76_10936</name>
</gene>
<dbReference type="EMBL" id="QQBC01000009">
    <property type="protein sequence ID" value="RDI63700.1"/>
    <property type="molecule type" value="Genomic_DNA"/>
</dbReference>
<evidence type="ECO:0000313" key="2">
    <source>
        <dbReference type="EMBL" id="RDI63700.1"/>
    </source>
</evidence>
<evidence type="ECO:0000259" key="1">
    <source>
        <dbReference type="PROSITE" id="PS51819"/>
    </source>
</evidence>
<dbReference type="Pfam" id="PF13669">
    <property type="entry name" value="Glyoxalase_4"/>
    <property type="match status" value="1"/>
</dbReference>
<dbReference type="STRING" id="1210086.GCA_001613105_03675"/>
<accession>A0A370HZF5</accession>
<dbReference type="AlphaFoldDB" id="A0A370HZF5"/>
<dbReference type="PROSITE" id="PS51819">
    <property type="entry name" value="VOC"/>
    <property type="match status" value="1"/>
</dbReference>
<evidence type="ECO:0000313" key="3">
    <source>
        <dbReference type="Proteomes" id="UP000254869"/>
    </source>
</evidence>